<dbReference type="PANTHER" id="PTHR42760">
    <property type="entry name" value="SHORT-CHAIN DEHYDROGENASES/REDUCTASES FAMILY MEMBER"/>
    <property type="match status" value="1"/>
</dbReference>
<dbReference type="PROSITE" id="PS00061">
    <property type="entry name" value="ADH_SHORT"/>
    <property type="match status" value="1"/>
</dbReference>
<accession>A0ABS4TR20</accession>
<organism evidence="4 5">
    <name type="scientific">Kibdelosporangium banguiense</name>
    <dbReference type="NCBI Taxonomy" id="1365924"/>
    <lineage>
        <taxon>Bacteria</taxon>
        <taxon>Bacillati</taxon>
        <taxon>Actinomycetota</taxon>
        <taxon>Actinomycetes</taxon>
        <taxon>Pseudonocardiales</taxon>
        <taxon>Pseudonocardiaceae</taxon>
        <taxon>Kibdelosporangium</taxon>
    </lineage>
</organism>
<dbReference type="EMBL" id="JAGINW010000001">
    <property type="protein sequence ID" value="MBP2326321.1"/>
    <property type="molecule type" value="Genomic_DNA"/>
</dbReference>
<dbReference type="Proteomes" id="UP001519332">
    <property type="component" value="Unassembled WGS sequence"/>
</dbReference>
<dbReference type="SUPFAM" id="SSF51735">
    <property type="entry name" value="NAD(P)-binding Rossmann-fold domains"/>
    <property type="match status" value="1"/>
</dbReference>
<dbReference type="Pfam" id="PF00106">
    <property type="entry name" value="adh_short"/>
    <property type="match status" value="1"/>
</dbReference>
<dbReference type="InterPro" id="IPR036291">
    <property type="entry name" value="NAD(P)-bd_dom_sf"/>
</dbReference>
<comment type="similarity">
    <text evidence="1 3">Belongs to the short-chain dehydrogenases/reductases (SDR) family.</text>
</comment>
<dbReference type="PRINTS" id="PR00080">
    <property type="entry name" value="SDRFAMILY"/>
</dbReference>
<gene>
    <name evidence="4" type="ORF">JOF56_006706</name>
</gene>
<dbReference type="PRINTS" id="PR00081">
    <property type="entry name" value="GDHRDH"/>
</dbReference>
<dbReference type="RefSeq" id="WP_209643396.1">
    <property type="nucleotide sequence ID" value="NZ_JAGINW010000001.1"/>
</dbReference>
<comment type="caution">
    <text evidence="4">The sequence shown here is derived from an EMBL/GenBank/DDBJ whole genome shotgun (WGS) entry which is preliminary data.</text>
</comment>
<reference evidence="4 5" key="1">
    <citation type="submission" date="2021-03" db="EMBL/GenBank/DDBJ databases">
        <title>Sequencing the genomes of 1000 actinobacteria strains.</title>
        <authorList>
            <person name="Klenk H.-P."/>
        </authorList>
    </citation>
    <scope>NUCLEOTIDE SEQUENCE [LARGE SCALE GENOMIC DNA]</scope>
    <source>
        <strain evidence="4 5">DSM 46670</strain>
    </source>
</reference>
<name>A0ABS4TR20_9PSEU</name>
<keyword evidence="5" id="KW-1185">Reference proteome</keyword>
<proteinExistence type="inferred from homology"/>
<evidence type="ECO:0000313" key="4">
    <source>
        <dbReference type="EMBL" id="MBP2326321.1"/>
    </source>
</evidence>
<evidence type="ECO:0000256" key="1">
    <source>
        <dbReference type="ARBA" id="ARBA00006484"/>
    </source>
</evidence>
<protein>
    <submittedName>
        <fullName evidence="4">NAD(P)-dependent dehydrogenase (Short-subunit alcohol dehydrogenase family)</fullName>
    </submittedName>
</protein>
<dbReference type="InterPro" id="IPR002347">
    <property type="entry name" value="SDR_fam"/>
</dbReference>
<keyword evidence="2" id="KW-0560">Oxidoreductase</keyword>
<dbReference type="Gene3D" id="3.40.50.720">
    <property type="entry name" value="NAD(P)-binding Rossmann-like Domain"/>
    <property type="match status" value="1"/>
</dbReference>
<evidence type="ECO:0000256" key="2">
    <source>
        <dbReference type="ARBA" id="ARBA00023002"/>
    </source>
</evidence>
<dbReference type="CDD" id="cd05233">
    <property type="entry name" value="SDR_c"/>
    <property type="match status" value="1"/>
</dbReference>
<dbReference type="PANTHER" id="PTHR42760:SF133">
    <property type="entry name" value="3-OXOACYL-[ACYL-CARRIER-PROTEIN] REDUCTASE"/>
    <property type="match status" value="1"/>
</dbReference>
<evidence type="ECO:0000256" key="3">
    <source>
        <dbReference type="RuleBase" id="RU000363"/>
    </source>
</evidence>
<sequence>MDLSGRHILITGGGSGIGAALADRFAKENPRGITVVDLVGADETAARVGGLALDADVSKESEVVRVIAEATRHYGPVDVYFSNAGIPRPLGGAEVSDDGWQRHWDTHVMSHVWATRALLPGMISRGSGYLVNTASAAGLLMSPGASPYTVTKHAAVALAESFAVMYSHTGIRFSCLCPGLVETPLVSDVDNEATGRAIRMTSQPMDPATVADIAVRGLIEERFLIMTHGKETSSAAQLRASDPETYVSAMQDLWRTAQASS</sequence>
<dbReference type="InterPro" id="IPR020904">
    <property type="entry name" value="Sc_DH/Rdtase_CS"/>
</dbReference>
<evidence type="ECO:0000313" key="5">
    <source>
        <dbReference type="Proteomes" id="UP001519332"/>
    </source>
</evidence>